<dbReference type="SUPFAM" id="SSF52540">
    <property type="entry name" value="P-loop containing nucleoside triphosphate hydrolases"/>
    <property type="match status" value="1"/>
</dbReference>
<keyword evidence="2" id="KW-0067">ATP-binding</keyword>
<dbReference type="PANTHER" id="PTHR43210:SF5">
    <property type="entry name" value="DETHIOBIOTIN SYNTHETASE"/>
    <property type="match status" value="1"/>
</dbReference>
<dbReference type="InterPro" id="IPR027417">
    <property type="entry name" value="P-loop_NTPase"/>
</dbReference>
<keyword evidence="2" id="KW-0547">Nucleotide-binding</keyword>
<dbReference type="InterPro" id="IPR004472">
    <property type="entry name" value="DTB_synth_BioD"/>
</dbReference>
<dbReference type="UniPathway" id="UPA00078">
    <property type="reaction ID" value="UER00161"/>
</dbReference>
<dbReference type="GO" id="GO:0004141">
    <property type="term" value="F:dethiobiotin synthase activity"/>
    <property type="evidence" value="ECO:0007669"/>
    <property type="project" value="UniProtKB-UniRule"/>
</dbReference>
<organism evidence="3 4">
    <name type="scientific">Hanamia caeni</name>
    <dbReference type="NCBI Taxonomy" id="2294116"/>
    <lineage>
        <taxon>Bacteria</taxon>
        <taxon>Pseudomonadati</taxon>
        <taxon>Bacteroidota</taxon>
        <taxon>Chitinophagia</taxon>
        <taxon>Chitinophagales</taxon>
        <taxon>Chitinophagaceae</taxon>
        <taxon>Hanamia</taxon>
    </lineage>
</organism>
<dbReference type="CDD" id="cd03109">
    <property type="entry name" value="DTBS"/>
    <property type="match status" value="1"/>
</dbReference>
<feature type="binding site" evidence="2">
    <location>
        <position position="102"/>
    </location>
    <ligand>
        <name>Mg(2+)</name>
        <dbReference type="ChEBI" id="CHEBI:18420"/>
    </ligand>
</feature>
<comment type="caution">
    <text evidence="2">Lacks conserved residue(s) required for the propagation of feature annotation.</text>
</comment>
<dbReference type="GO" id="GO:0009102">
    <property type="term" value="P:biotin biosynthetic process"/>
    <property type="evidence" value="ECO:0007669"/>
    <property type="project" value="UniProtKB-UniRule"/>
</dbReference>
<dbReference type="EMBL" id="RJJR01000012">
    <property type="protein sequence ID" value="RNI34879.1"/>
    <property type="molecule type" value="Genomic_DNA"/>
</dbReference>
<sequence length="210" mass="23245">MLKPIFITGTGTDVGKTLVSAIVTESIEADYWKPVQAGYTDGTDSLFVEKMISNQYTKIHPELYKLKLPASPHLAAPAEGKEITAREIVARLPVTSNQLIIEGAGGLLVPLNQQETILTLIKKLNAKVIIVSRNELGSINHSLLTAAVLSHEKIDVAGWIFTDEYMHYENEIAHWSGFRLLGRVKHLSVISKETIKEQALKLHPMLKSIL</sequence>
<feature type="binding site" evidence="2">
    <location>
        <position position="44"/>
    </location>
    <ligand>
        <name>Mg(2+)</name>
        <dbReference type="ChEBI" id="CHEBI:18420"/>
    </ligand>
</feature>
<evidence type="ECO:0000313" key="3">
    <source>
        <dbReference type="EMBL" id="RNI34879.1"/>
    </source>
</evidence>
<dbReference type="AlphaFoldDB" id="A0A3M9NAR2"/>
<comment type="subcellular location">
    <subcellularLocation>
        <location evidence="2">Cytoplasm</location>
    </subcellularLocation>
</comment>
<proteinExistence type="inferred from homology"/>
<dbReference type="EC" id="6.3.3.3" evidence="2"/>
<dbReference type="HAMAP" id="MF_00336">
    <property type="entry name" value="BioD"/>
    <property type="match status" value="1"/>
</dbReference>
<feature type="binding site" evidence="2">
    <location>
        <begin position="13"/>
        <end position="18"/>
    </location>
    <ligand>
        <name>ATP</name>
        <dbReference type="ChEBI" id="CHEBI:30616"/>
    </ligand>
</feature>
<dbReference type="GO" id="GO:0000287">
    <property type="term" value="F:magnesium ion binding"/>
    <property type="evidence" value="ECO:0007669"/>
    <property type="project" value="UniProtKB-UniRule"/>
</dbReference>
<comment type="catalytic activity">
    <reaction evidence="2">
        <text>(7R,8S)-7,8-diammoniononanoate + CO2 + ATP = (4R,5S)-dethiobiotin + ADP + phosphate + 3 H(+)</text>
        <dbReference type="Rhea" id="RHEA:15805"/>
        <dbReference type="ChEBI" id="CHEBI:15378"/>
        <dbReference type="ChEBI" id="CHEBI:16526"/>
        <dbReference type="ChEBI" id="CHEBI:30616"/>
        <dbReference type="ChEBI" id="CHEBI:43474"/>
        <dbReference type="ChEBI" id="CHEBI:149469"/>
        <dbReference type="ChEBI" id="CHEBI:149473"/>
        <dbReference type="ChEBI" id="CHEBI:456216"/>
        <dbReference type="EC" id="6.3.3.3"/>
    </reaction>
</comment>
<evidence type="ECO:0000256" key="2">
    <source>
        <dbReference type="HAMAP-Rule" id="MF_00336"/>
    </source>
</evidence>
<comment type="similarity">
    <text evidence="2">Belongs to the dethiobiotin synthetase family.</text>
</comment>
<dbReference type="GO" id="GO:0005829">
    <property type="term" value="C:cytosol"/>
    <property type="evidence" value="ECO:0007669"/>
    <property type="project" value="TreeGrafter"/>
</dbReference>
<keyword evidence="2" id="KW-0963">Cytoplasm</keyword>
<keyword evidence="2 3" id="KW-0436">Ligase</keyword>
<keyword evidence="2" id="KW-0479">Metal-binding</keyword>
<dbReference type="GO" id="GO:0005524">
    <property type="term" value="F:ATP binding"/>
    <property type="evidence" value="ECO:0007669"/>
    <property type="project" value="UniProtKB-UniRule"/>
</dbReference>
<comment type="pathway">
    <text evidence="2">Cofactor biosynthesis; biotin biosynthesis; biotin from 7,8-diaminononanoate: step 1/2.</text>
</comment>
<keyword evidence="2" id="KW-0460">Magnesium</keyword>
<comment type="caution">
    <text evidence="3">The sequence shown here is derived from an EMBL/GenBank/DDBJ whole genome shotgun (WGS) entry which is preliminary data.</text>
</comment>
<dbReference type="PIRSF" id="PIRSF006755">
    <property type="entry name" value="DTB_synth"/>
    <property type="match status" value="1"/>
</dbReference>
<comment type="cofactor">
    <cofactor evidence="2">
        <name>Mg(2+)</name>
        <dbReference type="ChEBI" id="CHEBI:18420"/>
    </cofactor>
</comment>
<evidence type="ECO:0000256" key="1">
    <source>
        <dbReference type="ARBA" id="ARBA00022756"/>
    </source>
</evidence>
<keyword evidence="1 2" id="KW-0093">Biotin biosynthesis</keyword>
<evidence type="ECO:0000313" key="4">
    <source>
        <dbReference type="Proteomes" id="UP000267223"/>
    </source>
</evidence>
<dbReference type="Proteomes" id="UP000267223">
    <property type="component" value="Unassembled WGS sequence"/>
</dbReference>
<comment type="function">
    <text evidence="2">Catalyzes a mechanistically unusual reaction, the ATP-dependent insertion of CO2 between the N7 and N8 nitrogen atoms of 7,8-diaminopelargonic acid (DAPA, also called 7,8-diammoniononanoate) to form a ureido ring.</text>
</comment>
<feature type="active site" evidence="2">
    <location>
        <position position="33"/>
    </location>
</feature>
<protein>
    <recommendedName>
        <fullName evidence="2">ATP-dependent dethiobiotin synthetase BioD</fullName>
        <ecNumber evidence="2">6.3.3.3</ecNumber>
    </recommendedName>
    <alternativeName>
        <fullName evidence="2">DTB synthetase</fullName>
        <shortName evidence="2">DTBS</shortName>
    </alternativeName>
    <alternativeName>
        <fullName evidence="2">Dethiobiotin synthase</fullName>
    </alternativeName>
</protein>
<keyword evidence="4" id="KW-1185">Reference proteome</keyword>
<comment type="subunit">
    <text evidence="2">Homodimer.</text>
</comment>
<feature type="binding site" evidence="2">
    <location>
        <position position="17"/>
    </location>
    <ligand>
        <name>Mg(2+)</name>
        <dbReference type="ChEBI" id="CHEBI:18420"/>
    </ligand>
</feature>
<accession>A0A3M9NAR2</accession>
<dbReference type="OrthoDB" id="9802097at2"/>
<dbReference type="Gene3D" id="3.40.50.300">
    <property type="entry name" value="P-loop containing nucleotide triphosphate hydrolases"/>
    <property type="match status" value="1"/>
</dbReference>
<feature type="binding site" evidence="2">
    <location>
        <position position="44"/>
    </location>
    <ligand>
        <name>ATP</name>
        <dbReference type="ChEBI" id="CHEBI:30616"/>
    </ligand>
</feature>
<dbReference type="PANTHER" id="PTHR43210">
    <property type="entry name" value="DETHIOBIOTIN SYNTHETASE"/>
    <property type="match status" value="1"/>
</dbReference>
<reference evidence="3 4" key="1">
    <citation type="submission" date="2018-11" db="EMBL/GenBank/DDBJ databases">
        <title>Draft genome sequence of Ferruginibacter sp. BO-59.</title>
        <authorList>
            <person name="Im W.T."/>
        </authorList>
    </citation>
    <scope>NUCLEOTIDE SEQUENCE [LARGE SCALE GENOMIC DNA]</scope>
    <source>
        <strain evidence="3 4">BO-59</strain>
    </source>
</reference>
<gene>
    <name evidence="2 3" type="primary">bioD</name>
    <name evidence="3" type="ORF">EFY79_14480</name>
</gene>
<feature type="binding site" evidence="2">
    <location>
        <begin position="102"/>
        <end position="105"/>
    </location>
    <ligand>
        <name>ATP</name>
        <dbReference type="ChEBI" id="CHEBI:30616"/>
    </ligand>
</feature>
<name>A0A3M9NAR2_9BACT</name>
<dbReference type="Pfam" id="PF13500">
    <property type="entry name" value="AAA_26"/>
    <property type="match status" value="1"/>
</dbReference>
<dbReference type="NCBIfam" id="TIGR00347">
    <property type="entry name" value="bioD"/>
    <property type="match status" value="1"/>
</dbReference>